<dbReference type="RefSeq" id="WP_209377561.1">
    <property type="nucleotide sequence ID" value="NZ_JAGIZB010000001.1"/>
</dbReference>
<dbReference type="InterPro" id="IPR018060">
    <property type="entry name" value="HTH_AraC"/>
</dbReference>
<dbReference type="PANTHER" id="PTHR43130">
    <property type="entry name" value="ARAC-FAMILY TRANSCRIPTIONAL REGULATOR"/>
    <property type="match status" value="1"/>
</dbReference>
<dbReference type="SUPFAM" id="SSF52317">
    <property type="entry name" value="Class I glutamine amidotransferase-like"/>
    <property type="match status" value="1"/>
</dbReference>
<sequence length="334" mass="34981">MPKTPRPAPPANPLVVAIAYDGLCTFEYGVAVEVFALPRPEMGPGWYRFATAAIEEGPMRAMGGLRVSADGGMELLAQAGTVILPGWRGIEAPVPPALIEALRAAHGRGARILSFCSGAFVLAATGLLDGGRATTHWRYAGALAARHPAITVMPDMLYVDSGALLTAAGTAAGIDLCLHLIRRDHGVAAANKVARRLVVPPHREGGQAQFIERPVPGTAEGSRLSPLLDRMRGRLAESWPVDRMAAEAGMSRRSFIRHFRAATGESPAAWLNAARIGHAQALLEGTGLGMEAVAAQCGLGSPASLRAHFRARTGMAPAAWRLGFTGSSSPAPQT</sequence>
<name>A0ABS4A8N5_9PROT</name>
<dbReference type="CDD" id="cd03137">
    <property type="entry name" value="GATase1_AraC_1"/>
    <property type="match status" value="1"/>
</dbReference>
<dbReference type="Pfam" id="PF01965">
    <property type="entry name" value="DJ-1_PfpI"/>
    <property type="match status" value="1"/>
</dbReference>
<keyword evidence="6" id="KW-1185">Reference proteome</keyword>
<dbReference type="InterPro" id="IPR029062">
    <property type="entry name" value="Class_I_gatase-like"/>
</dbReference>
<gene>
    <name evidence="5" type="primary">ftrA</name>
    <name evidence="5" type="ORF">J8J14_01075</name>
</gene>
<evidence type="ECO:0000256" key="1">
    <source>
        <dbReference type="ARBA" id="ARBA00023015"/>
    </source>
</evidence>
<evidence type="ECO:0000256" key="2">
    <source>
        <dbReference type="ARBA" id="ARBA00023125"/>
    </source>
</evidence>
<evidence type="ECO:0000259" key="4">
    <source>
        <dbReference type="PROSITE" id="PS01124"/>
    </source>
</evidence>
<proteinExistence type="predicted"/>
<dbReference type="InterPro" id="IPR018062">
    <property type="entry name" value="HTH_AraC-typ_CS"/>
</dbReference>
<evidence type="ECO:0000313" key="6">
    <source>
        <dbReference type="Proteomes" id="UP000681594"/>
    </source>
</evidence>
<comment type="caution">
    <text evidence="5">The sequence shown here is derived from an EMBL/GenBank/DDBJ whole genome shotgun (WGS) entry which is preliminary data.</text>
</comment>
<dbReference type="InterPro" id="IPR052158">
    <property type="entry name" value="INH-QAR"/>
</dbReference>
<keyword evidence="2" id="KW-0238">DNA-binding</keyword>
<accession>A0ABS4A8N5</accession>
<dbReference type="PANTHER" id="PTHR43130:SF3">
    <property type="entry name" value="HTH-TYPE TRANSCRIPTIONAL REGULATOR RV1931C"/>
    <property type="match status" value="1"/>
</dbReference>
<keyword evidence="1" id="KW-0805">Transcription regulation</keyword>
<keyword evidence="3" id="KW-0804">Transcription</keyword>
<dbReference type="Proteomes" id="UP000681594">
    <property type="component" value="Unassembled WGS sequence"/>
</dbReference>
<evidence type="ECO:0000256" key="3">
    <source>
        <dbReference type="ARBA" id="ARBA00023163"/>
    </source>
</evidence>
<dbReference type="EMBL" id="JAGIZB010000001">
    <property type="protein sequence ID" value="MBP0443357.1"/>
    <property type="molecule type" value="Genomic_DNA"/>
</dbReference>
<dbReference type="NCBIfam" id="NF006902">
    <property type="entry name" value="PRK09393.1"/>
    <property type="match status" value="1"/>
</dbReference>
<feature type="domain" description="HTH araC/xylS-type" evidence="4">
    <location>
        <begin position="225"/>
        <end position="323"/>
    </location>
</feature>
<dbReference type="PROSITE" id="PS01124">
    <property type="entry name" value="HTH_ARAC_FAMILY_2"/>
    <property type="match status" value="1"/>
</dbReference>
<evidence type="ECO:0000313" key="5">
    <source>
        <dbReference type="EMBL" id="MBP0443357.1"/>
    </source>
</evidence>
<dbReference type="InterPro" id="IPR002818">
    <property type="entry name" value="DJ-1/PfpI"/>
</dbReference>
<dbReference type="Pfam" id="PF12833">
    <property type="entry name" value="HTH_18"/>
    <property type="match status" value="1"/>
</dbReference>
<dbReference type="SUPFAM" id="SSF46689">
    <property type="entry name" value="Homeodomain-like"/>
    <property type="match status" value="2"/>
</dbReference>
<protein>
    <submittedName>
        <fullName evidence="5">Transcriptional regulator FtrA</fullName>
    </submittedName>
</protein>
<dbReference type="PROSITE" id="PS00041">
    <property type="entry name" value="HTH_ARAC_FAMILY_1"/>
    <property type="match status" value="1"/>
</dbReference>
<dbReference type="Gene3D" id="1.10.10.60">
    <property type="entry name" value="Homeodomain-like"/>
    <property type="match status" value="2"/>
</dbReference>
<reference evidence="5 6" key="1">
    <citation type="submission" date="2021-03" db="EMBL/GenBank/DDBJ databases">
        <authorList>
            <person name="So Y."/>
        </authorList>
    </citation>
    <scope>NUCLEOTIDE SEQUENCE [LARGE SCALE GENOMIC DNA]</scope>
    <source>
        <strain evidence="5 6">SSH11</strain>
    </source>
</reference>
<dbReference type="SMART" id="SM00342">
    <property type="entry name" value="HTH_ARAC"/>
    <property type="match status" value="1"/>
</dbReference>
<organism evidence="5 6">
    <name type="scientific">Pararoseomonas baculiformis</name>
    <dbReference type="NCBI Taxonomy" id="2820812"/>
    <lineage>
        <taxon>Bacteria</taxon>
        <taxon>Pseudomonadati</taxon>
        <taxon>Pseudomonadota</taxon>
        <taxon>Alphaproteobacteria</taxon>
        <taxon>Acetobacterales</taxon>
        <taxon>Acetobacteraceae</taxon>
        <taxon>Pararoseomonas</taxon>
    </lineage>
</organism>
<dbReference type="Gene3D" id="3.40.50.880">
    <property type="match status" value="1"/>
</dbReference>
<dbReference type="InterPro" id="IPR009057">
    <property type="entry name" value="Homeodomain-like_sf"/>
</dbReference>